<keyword evidence="12" id="KW-1185">Reference proteome</keyword>
<keyword evidence="7 9" id="KW-0862">Zinc</keyword>
<evidence type="ECO:0000256" key="6">
    <source>
        <dbReference type="ARBA" id="ARBA00022801"/>
    </source>
</evidence>
<dbReference type="InterPro" id="IPR001948">
    <property type="entry name" value="Peptidase_M18"/>
</dbReference>
<proteinExistence type="inferred from homology"/>
<dbReference type="SUPFAM" id="SSF53187">
    <property type="entry name" value="Zn-dependent exopeptidases"/>
    <property type="match status" value="1"/>
</dbReference>
<keyword evidence="8 9" id="KW-0482">Metalloprotease</keyword>
<reference evidence="11" key="1">
    <citation type="submission" date="2013-08" db="EMBL/GenBank/DDBJ databases">
        <authorList>
            <person name="Durkin A.S."/>
            <person name="Haft D.R."/>
            <person name="McCorrison J."/>
            <person name="Torralba M."/>
            <person name="Gillis M."/>
            <person name="Haft D.H."/>
            <person name="Methe B."/>
            <person name="Sutton G."/>
            <person name="Nelson K.E."/>
        </authorList>
    </citation>
    <scope>NUCLEOTIDE SEQUENCE [LARGE SCALE GENOMIC DNA]</scope>
    <source>
        <strain evidence="11">F0233</strain>
    </source>
</reference>
<keyword evidence="3 9" id="KW-0031">Aminopeptidase</keyword>
<dbReference type="Pfam" id="PF02127">
    <property type="entry name" value="Peptidase_M18"/>
    <property type="match status" value="1"/>
</dbReference>
<dbReference type="AlphaFoldDB" id="U2QHB0"/>
<evidence type="ECO:0000256" key="8">
    <source>
        <dbReference type="ARBA" id="ARBA00023049"/>
    </source>
</evidence>
<dbReference type="NCBIfam" id="NF002759">
    <property type="entry name" value="PRK02813.1"/>
    <property type="match status" value="1"/>
</dbReference>
<comment type="cofactor">
    <cofactor evidence="1 10">
        <name>Zn(2+)</name>
        <dbReference type="ChEBI" id="CHEBI:29105"/>
    </cofactor>
</comment>
<dbReference type="PANTHER" id="PTHR28570">
    <property type="entry name" value="ASPARTYL AMINOPEPTIDASE"/>
    <property type="match status" value="1"/>
</dbReference>
<dbReference type="EMBL" id="ACVN02000182">
    <property type="protein sequence ID" value="ERK55579.1"/>
    <property type="molecule type" value="Genomic_DNA"/>
</dbReference>
<dbReference type="Gene3D" id="3.40.630.10">
    <property type="entry name" value="Zn peptidases"/>
    <property type="match status" value="1"/>
</dbReference>
<dbReference type="GO" id="GO:0006508">
    <property type="term" value="P:proteolysis"/>
    <property type="evidence" value="ECO:0007669"/>
    <property type="project" value="UniProtKB-KW"/>
</dbReference>
<dbReference type="Gene3D" id="2.30.250.10">
    <property type="entry name" value="Aminopeptidase i, Domain 2"/>
    <property type="match status" value="1"/>
</dbReference>
<organism evidence="11 12">
    <name type="scientific">Propionibacterium acidifaciens F0233</name>
    <dbReference type="NCBI Taxonomy" id="553198"/>
    <lineage>
        <taxon>Bacteria</taxon>
        <taxon>Bacillati</taxon>
        <taxon>Actinomycetota</taxon>
        <taxon>Actinomycetes</taxon>
        <taxon>Propionibacteriales</taxon>
        <taxon>Propionibacteriaceae</taxon>
        <taxon>Propionibacterium</taxon>
    </lineage>
</organism>
<evidence type="ECO:0000256" key="4">
    <source>
        <dbReference type="ARBA" id="ARBA00022670"/>
    </source>
</evidence>
<dbReference type="SUPFAM" id="SSF101821">
    <property type="entry name" value="Aminopeptidase/glucanase lid domain"/>
    <property type="match status" value="1"/>
</dbReference>
<dbReference type="InterPro" id="IPR023358">
    <property type="entry name" value="Peptidase_M18_dom2"/>
</dbReference>
<keyword evidence="5 9" id="KW-0479">Metal-binding</keyword>
<sequence>MRSGCAGAAWFNGAMADPTDFMTGFAQFITAGPTSYHTAAVMAQGLAEAGFTRLDERQEWGSVAGRRFLVRGGALVAWVAPDGLDDDAGVRIVGTHTDSPALTLKPSPSFVRAGWQQANVEVYGGPLLNSWLDRELGLAGRVVTLDGVERLVSTGPVLRVSQIAPHFDRGVNERLTIDRQYELVPSYGLGDEPDIVEWVCSRAGVPAGEVAFGDIRVVPTQAPAVFGIGGEFFASARLDNLSSTYPAYRAIGETRPGRDIALFVAFDHEEVGSGTASGAAGPLLSDVLARIADGYGLGVDARRALLARSSCISADASHAVNPNHTAKYDPLVQPAMNRGPALKVNAQQRYATDAISTALWERACRAARVPHQVFVSNNDVACGTTIGPLTAQRLGVPTVDVGVPILSMHSTREMCGTSDPEHLCAALRAHWAGA</sequence>
<gene>
    <name evidence="11" type="ORF">HMPREF0682_0539</name>
</gene>
<evidence type="ECO:0000313" key="12">
    <source>
        <dbReference type="Proteomes" id="UP000017052"/>
    </source>
</evidence>
<dbReference type="Proteomes" id="UP000017052">
    <property type="component" value="Unassembled WGS sequence"/>
</dbReference>
<dbReference type="GO" id="GO:0005737">
    <property type="term" value="C:cytoplasm"/>
    <property type="evidence" value="ECO:0007669"/>
    <property type="project" value="UniProtKB-ARBA"/>
</dbReference>
<name>U2QHB0_9ACTN</name>
<accession>U2QHB0</accession>
<comment type="similarity">
    <text evidence="2 9">Belongs to the peptidase M18 family.</text>
</comment>
<dbReference type="PRINTS" id="PR00932">
    <property type="entry name" value="AMINO1PTASE"/>
</dbReference>
<evidence type="ECO:0000256" key="9">
    <source>
        <dbReference type="RuleBase" id="RU004386"/>
    </source>
</evidence>
<evidence type="ECO:0000256" key="7">
    <source>
        <dbReference type="ARBA" id="ARBA00022833"/>
    </source>
</evidence>
<protein>
    <recommendedName>
        <fullName evidence="10">M18 family aminopeptidase</fullName>
        <ecNumber evidence="10">3.4.11.-</ecNumber>
    </recommendedName>
</protein>
<evidence type="ECO:0000256" key="5">
    <source>
        <dbReference type="ARBA" id="ARBA00022723"/>
    </source>
</evidence>
<evidence type="ECO:0000256" key="3">
    <source>
        <dbReference type="ARBA" id="ARBA00022438"/>
    </source>
</evidence>
<dbReference type="GO" id="GO:0004177">
    <property type="term" value="F:aminopeptidase activity"/>
    <property type="evidence" value="ECO:0007669"/>
    <property type="project" value="UniProtKB-KW"/>
</dbReference>
<dbReference type="GO" id="GO:0008270">
    <property type="term" value="F:zinc ion binding"/>
    <property type="evidence" value="ECO:0007669"/>
    <property type="project" value="InterPro"/>
</dbReference>
<keyword evidence="6 9" id="KW-0378">Hydrolase</keyword>
<evidence type="ECO:0000256" key="2">
    <source>
        <dbReference type="ARBA" id="ARBA00008290"/>
    </source>
</evidence>
<dbReference type="GO" id="GO:0008237">
    <property type="term" value="F:metallopeptidase activity"/>
    <property type="evidence" value="ECO:0007669"/>
    <property type="project" value="UniProtKB-KW"/>
</dbReference>
<evidence type="ECO:0000313" key="11">
    <source>
        <dbReference type="EMBL" id="ERK55579.1"/>
    </source>
</evidence>
<dbReference type="EC" id="3.4.11.-" evidence="10"/>
<keyword evidence="4 9" id="KW-0645">Protease</keyword>
<comment type="caution">
    <text evidence="11">The sequence shown here is derived from an EMBL/GenBank/DDBJ whole genome shotgun (WGS) entry which is preliminary data.</text>
</comment>
<dbReference type="PANTHER" id="PTHR28570:SF3">
    <property type="entry name" value="ASPARTYL AMINOPEPTIDASE"/>
    <property type="match status" value="1"/>
</dbReference>
<evidence type="ECO:0000256" key="10">
    <source>
        <dbReference type="RuleBase" id="RU004387"/>
    </source>
</evidence>
<evidence type="ECO:0000256" key="1">
    <source>
        <dbReference type="ARBA" id="ARBA00001947"/>
    </source>
</evidence>